<organism evidence="9 10">
    <name type="scientific">Agrococcus citreus</name>
    <dbReference type="NCBI Taxonomy" id="84643"/>
    <lineage>
        <taxon>Bacteria</taxon>
        <taxon>Bacillati</taxon>
        <taxon>Actinomycetota</taxon>
        <taxon>Actinomycetes</taxon>
        <taxon>Micrococcales</taxon>
        <taxon>Microbacteriaceae</taxon>
        <taxon>Agrococcus</taxon>
    </lineage>
</organism>
<keyword evidence="3 7" id="KW-0812">Transmembrane</keyword>
<evidence type="ECO:0000256" key="6">
    <source>
        <dbReference type="SAM" id="MobiDB-lite"/>
    </source>
</evidence>
<evidence type="ECO:0000313" key="9">
    <source>
        <dbReference type="EMBL" id="GAA1422331.1"/>
    </source>
</evidence>
<feature type="transmembrane region" description="Helical" evidence="7">
    <location>
        <begin position="99"/>
        <end position="117"/>
    </location>
</feature>
<gene>
    <name evidence="9" type="ORF">GCM10009640_14910</name>
</gene>
<dbReference type="PANTHER" id="PTHR32322:SF2">
    <property type="entry name" value="EAMA DOMAIN-CONTAINING PROTEIN"/>
    <property type="match status" value="1"/>
</dbReference>
<protein>
    <recommendedName>
        <fullName evidence="8">EamA domain-containing protein</fullName>
    </recommendedName>
</protein>
<feature type="domain" description="EamA" evidence="8">
    <location>
        <begin position="150"/>
        <end position="282"/>
    </location>
</feature>
<keyword evidence="5 7" id="KW-0472">Membrane</keyword>
<feature type="transmembrane region" description="Helical" evidence="7">
    <location>
        <begin position="179"/>
        <end position="204"/>
    </location>
</feature>
<feature type="transmembrane region" description="Helical" evidence="7">
    <location>
        <begin position="210"/>
        <end position="228"/>
    </location>
</feature>
<dbReference type="PANTHER" id="PTHR32322">
    <property type="entry name" value="INNER MEMBRANE TRANSPORTER"/>
    <property type="match status" value="1"/>
</dbReference>
<feature type="transmembrane region" description="Helical" evidence="7">
    <location>
        <begin position="458"/>
        <end position="481"/>
    </location>
</feature>
<evidence type="ECO:0000256" key="1">
    <source>
        <dbReference type="ARBA" id="ARBA00004141"/>
    </source>
</evidence>
<dbReference type="InterPro" id="IPR050638">
    <property type="entry name" value="AA-Vitamin_Transporters"/>
</dbReference>
<proteinExistence type="inferred from homology"/>
<accession>A0ABN1YU02</accession>
<feature type="region of interest" description="Disordered" evidence="6">
    <location>
        <begin position="288"/>
        <end position="391"/>
    </location>
</feature>
<feature type="transmembrane region" description="Helical" evidence="7">
    <location>
        <begin position="434"/>
        <end position="451"/>
    </location>
</feature>
<feature type="transmembrane region" description="Helical" evidence="7">
    <location>
        <begin position="73"/>
        <end position="93"/>
    </location>
</feature>
<dbReference type="InterPro" id="IPR000620">
    <property type="entry name" value="EamA_dom"/>
</dbReference>
<dbReference type="EMBL" id="BAAAKK010000004">
    <property type="protein sequence ID" value="GAA1422331.1"/>
    <property type="molecule type" value="Genomic_DNA"/>
</dbReference>
<name>A0ABN1YU02_9MICO</name>
<comment type="similarity">
    <text evidence="2">Belongs to the EamA transporter family.</text>
</comment>
<evidence type="ECO:0000256" key="5">
    <source>
        <dbReference type="ARBA" id="ARBA00023136"/>
    </source>
</evidence>
<evidence type="ECO:0000256" key="4">
    <source>
        <dbReference type="ARBA" id="ARBA00022989"/>
    </source>
</evidence>
<evidence type="ECO:0000256" key="7">
    <source>
        <dbReference type="SAM" id="Phobius"/>
    </source>
</evidence>
<dbReference type="SUPFAM" id="SSF103481">
    <property type="entry name" value="Multidrug resistance efflux transporter EmrE"/>
    <property type="match status" value="2"/>
</dbReference>
<evidence type="ECO:0000256" key="3">
    <source>
        <dbReference type="ARBA" id="ARBA00022692"/>
    </source>
</evidence>
<feature type="transmembrane region" description="Helical" evidence="7">
    <location>
        <begin position="149"/>
        <end position="167"/>
    </location>
</feature>
<dbReference type="Proteomes" id="UP001501266">
    <property type="component" value="Unassembled WGS sequence"/>
</dbReference>
<feature type="transmembrane region" description="Helical" evidence="7">
    <location>
        <begin position="409"/>
        <end position="428"/>
    </location>
</feature>
<feature type="transmembrane region" description="Helical" evidence="7">
    <location>
        <begin position="43"/>
        <end position="61"/>
    </location>
</feature>
<feature type="domain" description="EamA" evidence="8">
    <location>
        <begin position="14"/>
        <end position="118"/>
    </location>
</feature>
<dbReference type="Pfam" id="PF00892">
    <property type="entry name" value="EamA"/>
    <property type="match status" value="2"/>
</dbReference>
<dbReference type="InterPro" id="IPR037185">
    <property type="entry name" value="EmrE-like"/>
</dbReference>
<sequence>MQRIPRLPTGGLLAGVLLVLCSIASVQLGASIAKTVFDRIDPAALTLLRLAFAALIVLLIARPRIRSWDRAAWRSIVFLGLSLAAMNLLFYLALPRIPIAVAVTLELLGPLVLALVQSRRAIDVAWVGLAAIGVGVIGSQSIGGDLDPVGVVLALAAGGCWAAYILASASVGRRVPGVGGLAGALVIAAIAVLPFGIVGAIGAVSADPSVLLPAFGIAMLSSAIAYGFELLALRRVPTRVFGILMALEPASAAIFGFLIVGELLSIWDLLAIALVIVASAGVALTAATSRRPPPAADRTEHRTDLGARASHPLTAPPCHDGCVERHEDDDARRWARPAAGERGARGSDEPAAGDAGAREATPHSAASPWTRGLQPTRRVDDDASGVPIPAPLVDEPALAGAEAGREPRMWPIAAGIAGLAVLACLPHWVAPTVALMVSLVGIPIAWGFRRISHGRRRVQYIVVVLTLLLTAALAVIAPTLWLQLDVLQPLTVPT</sequence>
<feature type="transmembrane region" description="Helical" evidence="7">
    <location>
        <begin position="124"/>
        <end position="143"/>
    </location>
</feature>
<feature type="compositionally biased region" description="Basic and acidic residues" evidence="6">
    <location>
        <begin position="321"/>
        <end position="333"/>
    </location>
</feature>
<evidence type="ECO:0000256" key="2">
    <source>
        <dbReference type="ARBA" id="ARBA00007362"/>
    </source>
</evidence>
<comment type="caution">
    <text evidence="9">The sequence shown here is derived from an EMBL/GenBank/DDBJ whole genome shotgun (WGS) entry which is preliminary data.</text>
</comment>
<reference evidence="9 10" key="1">
    <citation type="journal article" date="2019" name="Int. J. Syst. Evol. Microbiol.">
        <title>The Global Catalogue of Microorganisms (GCM) 10K type strain sequencing project: providing services to taxonomists for standard genome sequencing and annotation.</title>
        <authorList>
            <consortium name="The Broad Institute Genomics Platform"/>
            <consortium name="The Broad Institute Genome Sequencing Center for Infectious Disease"/>
            <person name="Wu L."/>
            <person name="Ma J."/>
        </authorList>
    </citation>
    <scope>NUCLEOTIDE SEQUENCE [LARGE SCALE GENOMIC DNA]</scope>
    <source>
        <strain evidence="9 10">JCM 12398</strain>
    </source>
</reference>
<evidence type="ECO:0000313" key="10">
    <source>
        <dbReference type="Proteomes" id="UP001501266"/>
    </source>
</evidence>
<comment type="subcellular location">
    <subcellularLocation>
        <location evidence="1">Membrane</location>
        <topology evidence="1">Multi-pass membrane protein</topology>
    </subcellularLocation>
</comment>
<evidence type="ECO:0000259" key="8">
    <source>
        <dbReference type="Pfam" id="PF00892"/>
    </source>
</evidence>
<feature type="transmembrane region" description="Helical" evidence="7">
    <location>
        <begin position="266"/>
        <end position="288"/>
    </location>
</feature>
<keyword evidence="10" id="KW-1185">Reference proteome</keyword>
<feature type="transmembrane region" description="Helical" evidence="7">
    <location>
        <begin position="240"/>
        <end position="260"/>
    </location>
</feature>
<keyword evidence="4 7" id="KW-1133">Transmembrane helix</keyword>